<dbReference type="Gene3D" id="3.90.1300.10">
    <property type="entry name" value="Amidase signature (AS) domain"/>
    <property type="match status" value="2"/>
</dbReference>
<protein>
    <recommendedName>
        <fullName evidence="7">Glutamyl-tRNA(Gln) amidotransferase subunit A, mitochondrial</fullName>
        <shortName evidence="7">Glu-AdT subunit A</shortName>
        <ecNumber evidence="7">6.3.5.7</ecNumber>
    </recommendedName>
</protein>
<comment type="catalytic activity">
    <reaction evidence="6 7">
        <text>L-glutamyl-tRNA(Gln) + L-glutamine + ATP + H2O = L-glutaminyl-tRNA(Gln) + L-glutamate + ADP + phosphate + H(+)</text>
        <dbReference type="Rhea" id="RHEA:17521"/>
        <dbReference type="Rhea" id="RHEA-COMP:9681"/>
        <dbReference type="Rhea" id="RHEA-COMP:9684"/>
        <dbReference type="ChEBI" id="CHEBI:15377"/>
        <dbReference type="ChEBI" id="CHEBI:15378"/>
        <dbReference type="ChEBI" id="CHEBI:29985"/>
        <dbReference type="ChEBI" id="CHEBI:30616"/>
        <dbReference type="ChEBI" id="CHEBI:43474"/>
        <dbReference type="ChEBI" id="CHEBI:58359"/>
        <dbReference type="ChEBI" id="CHEBI:78520"/>
        <dbReference type="ChEBI" id="CHEBI:78521"/>
        <dbReference type="ChEBI" id="CHEBI:456216"/>
        <dbReference type="EC" id="6.3.5.7"/>
    </reaction>
</comment>
<dbReference type="GO" id="GO:0005524">
    <property type="term" value="F:ATP binding"/>
    <property type="evidence" value="ECO:0007669"/>
    <property type="project" value="UniProtKB-KW"/>
</dbReference>
<keyword evidence="7" id="KW-0496">Mitochondrion</keyword>
<dbReference type="GO" id="GO:0070681">
    <property type="term" value="P:glutaminyl-tRNAGln biosynthesis via transamidation"/>
    <property type="evidence" value="ECO:0007669"/>
    <property type="project" value="UniProtKB-UniRule"/>
</dbReference>
<dbReference type="PROSITE" id="PS00571">
    <property type="entry name" value="AMIDASES"/>
    <property type="match status" value="1"/>
</dbReference>
<evidence type="ECO:0000256" key="4">
    <source>
        <dbReference type="ARBA" id="ARBA00022840"/>
    </source>
</evidence>
<dbReference type="AlphaFoldDB" id="A0A815IC77"/>
<accession>A0A815IC77</accession>
<feature type="active site" description="Charge relay system" evidence="7">
    <location>
        <position position="59"/>
    </location>
</feature>
<dbReference type="InterPro" id="IPR023631">
    <property type="entry name" value="Amidase_dom"/>
</dbReference>
<sequence length="522" mass="58204">MLANKTPSTVRSIINAVQRYKVLNTLTHDCFETALETEQQLLSQKKNNSALNGRPILIKDNFCLRDTLTTCASKMLANFRAPYTSTIVQRLIDHGCIIVGKTNMDEFAMGIASWGSFGPVANPWSLTKTMATNEENNKTVLHIAGGSSGGSAAAVAANFVSIALGSDTGGSIRNPAARCGCYGFKPSYGLLSRYGMITLVNSFDSPGFFARNIDDLIYATNAVAGPDNEDATLIPKPFKPLKTSTELSKEKRKIIIGLPDDYDIGTLSTEYRSCWHDLVHQLTETGEFEFRRDYDIGTLSTEYRSCWHDLVHQLTETGEFEFRRVQLPHTPYSNAAYTILSACEIASNMARYDGIKYGHHTKNIDKNKDTYEDIITKTRDESLGERVRGRILAGNYYLLEENYEKYFVQSQRVRRGVVNDHKKVFEEDKIDCLLAPVVCDDPITLAEYQKSDHIFSEDDLFTVGANLAGLPALSFPVRLSSKGFPIGLQLIGPFMQDQALLSIAQRICSTYEFPFLDLSIQN</sequence>
<comment type="subcellular location">
    <subcellularLocation>
        <location evidence="7">Mitochondrion</location>
    </subcellularLocation>
</comment>
<dbReference type="PANTHER" id="PTHR11895:SF7">
    <property type="entry name" value="GLUTAMYL-TRNA(GLN) AMIDOTRANSFERASE SUBUNIT A, MITOCHONDRIAL"/>
    <property type="match status" value="1"/>
</dbReference>
<dbReference type="InterPro" id="IPR000120">
    <property type="entry name" value="Amidase"/>
</dbReference>
<feature type="active site" description="Acyl-ester intermediate" evidence="7">
    <location>
        <position position="171"/>
    </location>
</feature>
<evidence type="ECO:0000313" key="9">
    <source>
        <dbReference type="EMBL" id="CAF1361805.1"/>
    </source>
</evidence>
<keyword evidence="4 7" id="KW-0067">ATP-binding</keyword>
<comment type="caution">
    <text evidence="9">The sequence shown here is derived from an EMBL/GenBank/DDBJ whole genome shotgun (WGS) entry which is preliminary data.</text>
</comment>
<dbReference type="EMBL" id="CAJNOE010000936">
    <property type="protein sequence ID" value="CAF1361805.1"/>
    <property type="molecule type" value="Genomic_DNA"/>
</dbReference>
<evidence type="ECO:0000256" key="2">
    <source>
        <dbReference type="ARBA" id="ARBA00022598"/>
    </source>
</evidence>
<name>A0A815IC77_9BILA</name>
<dbReference type="EC" id="6.3.5.7" evidence="7"/>
<feature type="domain" description="Amidase" evidence="8">
    <location>
        <begin position="298"/>
        <end position="501"/>
    </location>
</feature>
<dbReference type="InterPro" id="IPR004412">
    <property type="entry name" value="GatA"/>
</dbReference>
<comment type="similarity">
    <text evidence="1 7">Belongs to the amidase family. GatA subfamily.</text>
</comment>
<evidence type="ECO:0000256" key="3">
    <source>
        <dbReference type="ARBA" id="ARBA00022741"/>
    </source>
</evidence>
<dbReference type="Proteomes" id="UP000663860">
    <property type="component" value="Unassembled WGS sequence"/>
</dbReference>
<dbReference type="InterPro" id="IPR036928">
    <property type="entry name" value="AS_sf"/>
</dbReference>
<dbReference type="HAMAP" id="MF_00120">
    <property type="entry name" value="GatA"/>
    <property type="match status" value="1"/>
</dbReference>
<evidence type="ECO:0000313" key="10">
    <source>
        <dbReference type="Proteomes" id="UP000663860"/>
    </source>
</evidence>
<feature type="active site" description="Charge relay system" evidence="7">
    <location>
        <position position="147"/>
    </location>
</feature>
<dbReference type="GO" id="GO:0050567">
    <property type="term" value="F:glutaminyl-tRNA synthase (glutamine-hydrolyzing) activity"/>
    <property type="evidence" value="ECO:0007669"/>
    <property type="project" value="UniProtKB-UniRule"/>
</dbReference>
<dbReference type="InterPro" id="IPR020556">
    <property type="entry name" value="Amidase_CS"/>
</dbReference>
<comment type="function">
    <text evidence="7">Allows the formation of correctly charged Gln-tRNA(Gln) through the transamidation of misacylated Glu-tRNA(Gln) in the mitochondria. The reaction takes place in the presence of glutamine and ATP through an activated gamma-phospho-Glu-tRNA(Gln).</text>
</comment>
<feature type="domain" description="Amidase" evidence="8">
    <location>
        <begin position="11"/>
        <end position="289"/>
    </location>
</feature>
<dbReference type="SUPFAM" id="SSF75304">
    <property type="entry name" value="Amidase signature (AS) enzymes"/>
    <property type="match status" value="1"/>
</dbReference>
<evidence type="ECO:0000256" key="6">
    <source>
        <dbReference type="ARBA" id="ARBA00047407"/>
    </source>
</evidence>
<dbReference type="PANTHER" id="PTHR11895">
    <property type="entry name" value="TRANSAMIDASE"/>
    <property type="match status" value="1"/>
</dbReference>
<dbReference type="Pfam" id="PF01425">
    <property type="entry name" value="Amidase"/>
    <property type="match status" value="2"/>
</dbReference>
<evidence type="ECO:0000256" key="7">
    <source>
        <dbReference type="HAMAP-Rule" id="MF_03150"/>
    </source>
</evidence>
<reference evidence="9" key="1">
    <citation type="submission" date="2021-02" db="EMBL/GenBank/DDBJ databases">
        <authorList>
            <person name="Nowell W R."/>
        </authorList>
    </citation>
    <scope>NUCLEOTIDE SEQUENCE</scope>
</reference>
<keyword evidence="2 7" id="KW-0436">Ligase</keyword>
<comment type="subunit">
    <text evidence="7">Subunit of the heterotrimeric GatCAB amidotransferase (AdT) complex, composed of A, B and C subunits.</text>
</comment>
<dbReference type="GO" id="GO:0030956">
    <property type="term" value="C:glutamyl-tRNA(Gln) amidotransferase complex"/>
    <property type="evidence" value="ECO:0007669"/>
    <property type="project" value="UniProtKB-UniRule"/>
</dbReference>
<evidence type="ECO:0000256" key="5">
    <source>
        <dbReference type="ARBA" id="ARBA00022917"/>
    </source>
</evidence>
<evidence type="ECO:0000259" key="8">
    <source>
        <dbReference type="Pfam" id="PF01425"/>
    </source>
</evidence>
<dbReference type="GO" id="GO:0032543">
    <property type="term" value="P:mitochondrial translation"/>
    <property type="evidence" value="ECO:0007669"/>
    <property type="project" value="UniProtKB-UniRule"/>
</dbReference>
<evidence type="ECO:0000256" key="1">
    <source>
        <dbReference type="ARBA" id="ARBA00008069"/>
    </source>
</evidence>
<keyword evidence="3 7" id="KW-0547">Nucleotide-binding</keyword>
<dbReference type="GO" id="GO:0005739">
    <property type="term" value="C:mitochondrion"/>
    <property type="evidence" value="ECO:0007669"/>
    <property type="project" value="UniProtKB-SubCell"/>
</dbReference>
<keyword evidence="5 7" id="KW-0648">Protein biosynthesis</keyword>
<organism evidence="9 10">
    <name type="scientific">Adineta steineri</name>
    <dbReference type="NCBI Taxonomy" id="433720"/>
    <lineage>
        <taxon>Eukaryota</taxon>
        <taxon>Metazoa</taxon>
        <taxon>Spiralia</taxon>
        <taxon>Gnathifera</taxon>
        <taxon>Rotifera</taxon>
        <taxon>Eurotatoria</taxon>
        <taxon>Bdelloidea</taxon>
        <taxon>Adinetida</taxon>
        <taxon>Adinetidae</taxon>
        <taxon>Adineta</taxon>
    </lineage>
</organism>
<gene>
    <name evidence="9" type="ORF">IZO911_LOCUS37362</name>
</gene>
<proteinExistence type="inferred from homology"/>